<proteinExistence type="predicted"/>
<dbReference type="Proteomes" id="UP000626109">
    <property type="component" value="Unassembled WGS sequence"/>
</dbReference>
<comment type="caution">
    <text evidence="2">The sequence shown here is derived from an EMBL/GenBank/DDBJ whole genome shotgun (WGS) entry which is preliminary data.</text>
</comment>
<feature type="region of interest" description="Disordered" evidence="1">
    <location>
        <begin position="539"/>
        <end position="560"/>
    </location>
</feature>
<protein>
    <submittedName>
        <fullName evidence="2">Uncharacterized protein</fullName>
    </submittedName>
</protein>
<name>A0A813J201_POLGL</name>
<evidence type="ECO:0000256" key="1">
    <source>
        <dbReference type="SAM" id="MobiDB-lite"/>
    </source>
</evidence>
<feature type="compositionally biased region" description="Polar residues" evidence="1">
    <location>
        <begin position="539"/>
        <end position="549"/>
    </location>
</feature>
<evidence type="ECO:0000313" key="2">
    <source>
        <dbReference type="EMBL" id="CAE8661454.1"/>
    </source>
</evidence>
<reference evidence="2" key="1">
    <citation type="submission" date="2021-02" db="EMBL/GenBank/DDBJ databases">
        <authorList>
            <person name="Dougan E. K."/>
            <person name="Rhodes N."/>
            <person name="Thang M."/>
            <person name="Chan C."/>
        </authorList>
    </citation>
    <scope>NUCLEOTIDE SEQUENCE</scope>
</reference>
<evidence type="ECO:0000313" key="3">
    <source>
        <dbReference type="Proteomes" id="UP000626109"/>
    </source>
</evidence>
<dbReference type="EMBL" id="CAJNNW010017713">
    <property type="protein sequence ID" value="CAE8661454.1"/>
    <property type="molecule type" value="Genomic_DNA"/>
</dbReference>
<accession>A0A813J201</accession>
<gene>
    <name evidence="2" type="ORF">PGLA2088_LOCUS14524</name>
</gene>
<organism evidence="2 3">
    <name type="scientific">Polarella glacialis</name>
    <name type="common">Dinoflagellate</name>
    <dbReference type="NCBI Taxonomy" id="89957"/>
    <lineage>
        <taxon>Eukaryota</taxon>
        <taxon>Sar</taxon>
        <taxon>Alveolata</taxon>
        <taxon>Dinophyceae</taxon>
        <taxon>Suessiales</taxon>
        <taxon>Suessiaceae</taxon>
        <taxon>Polarella</taxon>
    </lineage>
</organism>
<sequence length="766" mass="83897">MDDVPGEESRDERAGVPLLAQFLSEVQKPEDLVIWGWAAPTMRSSALGLPLVPRGGGYVLEFVAWSQVSLLDLALRFGHYEVAHTLGRLGIKYCALTLEDFQAGTFSNVIAFETLGTSTLHDELGHWKQVDGGWARLEKHCNVNGNNSSRSQTNRAGLCPWPEMAGQWVSDWDLPVHVARGNVDTPTTRLALNAAAEGELDLLRLDEAGAKVQLLDAVLLLGNAEASLVLSELCGQMRPLRIWAFSDLVCMKIAERDGPFGLVTRPGLASPQYLEAHAAAGAVFKAGDFQDYGYGGHRTLLELVVLGGHVELASIMKANEPTRAFKTSFDDLFGFLDFNAGMQTFHVRPAALDVLDILGIGYSSLKFRNERLHFDLTCTQCRMTVDLDLRGQSFLFVAILLCDFTQVARMTAGGAGLSPEDSLDALLNEQSWHQEVCWNCGLQIIFPYDSAPGWRWKTIEVALSSAFRAAFDKVQKCTATVAQGGFVQQMNLMTPLAHKIFGFAAGLPTGLQRVRSHCLSSLDKDPLLEIVLFGAASSSTEPSNEQADQSPAFAREESPAPLPAAAEEDVLVEEALSKEDDLGLAAAMQQSEAEALSQEQQEVHKAQGYSKYAMLLSKAETFSNDHVVLWRLAKCSARVADALSTSDELSACHDGVREAGCELTPSWAGGAVLLVPLTLELYEELGLKFAPYHVLSLSSGRERLEAALRSVPYKKRGQLSTQTTVLLCCRQMILATSVGVVVELDWISRHMRNRMKRRRMRIAEAR</sequence>
<dbReference type="AlphaFoldDB" id="A0A813J201"/>